<feature type="non-terminal residue" evidence="1">
    <location>
        <position position="81"/>
    </location>
</feature>
<dbReference type="AlphaFoldDB" id="A0AAN5CZV1"/>
<proteinExistence type="predicted"/>
<accession>A0AAN5CZV1</accession>
<dbReference type="EMBL" id="BTRK01000005">
    <property type="protein sequence ID" value="GMR53888.1"/>
    <property type="molecule type" value="Genomic_DNA"/>
</dbReference>
<evidence type="ECO:0000313" key="2">
    <source>
        <dbReference type="Proteomes" id="UP001328107"/>
    </source>
</evidence>
<keyword evidence="2" id="KW-1185">Reference proteome</keyword>
<name>A0AAN5CZV1_9BILA</name>
<reference evidence="2" key="1">
    <citation type="submission" date="2022-10" db="EMBL/GenBank/DDBJ databases">
        <title>Genome assembly of Pristionchus species.</title>
        <authorList>
            <person name="Yoshida K."/>
            <person name="Sommer R.J."/>
        </authorList>
    </citation>
    <scope>NUCLEOTIDE SEQUENCE [LARGE SCALE GENOMIC DNA]</scope>
    <source>
        <strain evidence="2">RS5460</strain>
    </source>
</reference>
<sequence>GGGGGGVEGRGEGGDCNLSAQHGQHLFKGLGVMGVEVEEAANGLIVFFFLIILTPSGPSLSPSSFTRLAASTETRTRGTTA</sequence>
<feature type="non-terminal residue" evidence="1">
    <location>
        <position position="1"/>
    </location>
</feature>
<evidence type="ECO:0000313" key="1">
    <source>
        <dbReference type="EMBL" id="GMR53888.1"/>
    </source>
</evidence>
<comment type="caution">
    <text evidence="1">The sequence shown here is derived from an EMBL/GenBank/DDBJ whole genome shotgun (WGS) entry which is preliminary data.</text>
</comment>
<gene>
    <name evidence="1" type="ORF">PMAYCL1PPCAC_24083</name>
</gene>
<protein>
    <submittedName>
        <fullName evidence="1">Uncharacterized protein</fullName>
    </submittedName>
</protein>
<dbReference type="Proteomes" id="UP001328107">
    <property type="component" value="Unassembled WGS sequence"/>
</dbReference>
<organism evidence="1 2">
    <name type="scientific">Pristionchus mayeri</name>
    <dbReference type="NCBI Taxonomy" id="1317129"/>
    <lineage>
        <taxon>Eukaryota</taxon>
        <taxon>Metazoa</taxon>
        <taxon>Ecdysozoa</taxon>
        <taxon>Nematoda</taxon>
        <taxon>Chromadorea</taxon>
        <taxon>Rhabditida</taxon>
        <taxon>Rhabditina</taxon>
        <taxon>Diplogasteromorpha</taxon>
        <taxon>Diplogasteroidea</taxon>
        <taxon>Neodiplogasteridae</taxon>
        <taxon>Pristionchus</taxon>
    </lineage>
</organism>